<keyword evidence="3" id="KW-1185">Reference proteome</keyword>
<dbReference type="GeneID" id="85731901"/>
<evidence type="ECO:0000313" key="3">
    <source>
        <dbReference type="Proteomes" id="UP001305652"/>
    </source>
</evidence>
<proteinExistence type="predicted"/>
<dbReference type="RefSeq" id="WP_318621837.1">
    <property type="nucleotide sequence ID" value="NZ_CP137642.1"/>
</dbReference>
<protein>
    <submittedName>
        <fullName evidence="2">Uncharacterized protein</fullName>
    </submittedName>
</protein>
<accession>A0AAX4FVT2</accession>
<organism evidence="2 3">
    <name type="scientific">Methanoculleus receptaculi</name>
    <dbReference type="NCBI Taxonomy" id="394967"/>
    <lineage>
        <taxon>Archaea</taxon>
        <taxon>Methanobacteriati</taxon>
        <taxon>Methanobacteriota</taxon>
        <taxon>Stenosarchaea group</taxon>
        <taxon>Methanomicrobia</taxon>
        <taxon>Methanomicrobiales</taxon>
        <taxon>Methanomicrobiaceae</taxon>
        <taxon>Methanoculleus</taxon>
    </lineage>
</organism>
<evidence type="ECO:0000256" key="1">
    <source>
        <dbReference type="SAM" id="MobiDB-lite"/>
    </source>
</evidence>
<dbReference type="Proteomes" id="UP001305652">
    <property type="component" value="Chromosome"/>
</dbReference>
<dbReference type="AlphaFoldDB" id="A0AAX4FVT2"/>
<dbReference type="EMBL" id="CP137642">
    <property type="protein sequence ID" value="WOX58058.1"/>
    <property type="molecule type" value="Genomic_DNA"/>
</dbReference>
<feature type="compositionally biased region" description="Basic and acidic residues" evidence="1">
    <location>
        <begin position="49"/>
        <end position="79"/>
    </location>
</feature>
<name>A0AAX4FVT2_9EURY</name>
<dbReference type="KEGG" id="mrc:R6Y96_02050"/>
<reference evidence="2 3" key="1">
    <citation type="submission" date="2023-10" db="EMBL/GenBank/DDBJ databases">
        <title>The complete genome sequence of Methanoculleus receptaculi DSM 18860.</title>
        <authorList>
            <person name="Lai S.-J."/>
            <person name="You Y.-T."/>
            <person name="Chen S.-C."/>
        </authorList>
    </citation>
    <scope>NUCLEOTIDE SEQUENCE [LARGE SCALE GENOMIC DNA]</scope>
    <source>
        <strain evidence="2 3">DSM 18860</strain>
    </source>
</reference>
<evidence type="ECO:0000313" key="2">
    <source>
        <dbReference type="EMBL" id="WOX58058.1"/>
    </source>
</evidence>
<feature type="region of interest" description="Disordered" evidence="1">
    <location>
        <begin position="33"/>
        <end position="85"/>
    </location>
</feature>
<sequence>MPGFGETLQEQISHGIRIAADHLPALERHIILQDTHPPGATAASSRPLPGEDGHDRCHRTVNDEEHEEEGKYRTQEVRSPKAKQPGFLTLDEMLLMLAEVNKFLKKQNRTAVGNTTLAFLCK</sequence>
<gene>
    <name evidence="2" type="ORF">R6Y96_02050</name>
</gene>